<organism evidence="2">
    <name type="scientific">Anguilla anguilla</name>
    <name type="common">European freshwater eel</name>
    <name type="synonym">Muraena anguilla</name>
    <dbReference type="NCBI Taxonomy" id="7936"/>
    <lineage>
        <taxon>Eukaryota</taxon>
        <taxon>Metazoa</taxon>
        <taxon>Chordata</taxon>
        <taxon>Craniata</taxon>
        <taxon>Vertebrata</taxon>
        <taxon>Euteleostomi</taxon>
        <taxon>Actinopterygii</taxon>
        <taxon>Neopterygii</taxon>
        <taxon>Teleostei</taxon>
        <taxon>Anguilliformes</taxon>
        <taxon>Anguillidae</taxon>
        <taxon>Anguilla</taxon>
    </lineage>
</organism>
<feature type="region of interest" description="Disordered" evidence="1">
    <location>
        <begin position="62"/>
        <end position="82"/>
    </location>
</feature>
<proteinExistence type="predicted"/>
<name>A0A0E9WMT8_ANGAN</name>
<accession>A0A0E9WMT8</accession>
<sequence>MRDCEPPFSGISVRLLNHPPPVSRRCPALSLVESTPGHTDGKPCLGSFGKHEIDTLPIRQHHRGKMNPNFHQKTYRKLESYA</sequence>
<evidence type="ECO:0000313" key="2">
    <source>
        <dbReference type="EMBL" id="JAH90758.1"/>
    </source>
</evidence>
<evidence type="ECO:0000256" key="1">
    <source>
        <dbReference type="SAM" id="MobiDB-lite"/>
    </source>
</evidence>
<protein>
    <submittedName>
        <fullName evidence="2">Uncharacterized protein</fullName>
    </submittedName>
</protein>
<reference evidence="2" key="2">
    <citation type="journal article" date="2015" name="Fish Shellfish Immunol.">
        <title>Early steps in the European eel (Anguilla anguilla)-Vibrio vulnificus interaction in the gills: Role of the RtxA13 toxin.</title>
        <authorList>
            <person name="Callol A."/>
            <person name="Pajuelo D."/>
            <person name="Ebbesson L."/>
            <person name="Teles M."/>
            <person name="MacKenzie S."/>
            <person name="Amaro C."/>
        </authorList>
    </citation>
    <scope>NUCLEOTIDE SEQUENCE</scope>
</reference>
<reference evidence="2" key="1">
    <citation type="submission" date="2014-11" db="EMBL/GenBank/DDBJ databases">
        <authorList>
            <person name="Amaro Gonzalez C."/>
        </authorList>
    </citation>
    <scope>NUCLEOTIDE SEQUENCE</scope>
</reference>
<dbReference type="AlphaFoldDB" id="A0A0E9WMT8"/>
<dbReference type="EMBL" id="GBXM01017819">
    <property type="protein sequence ID" value="JAH90758.1"/>
    <property type="molecule type" value="Transcribed_RNA"/>
</dbReference>